<evidence type="ECO:0000313" key="1">
    <source>
        <dbReference type="EMBL" id="AKS41172.1"/>
    </source>
</evidence>
<evidence type="ECO:0000313" key="2">
    <source>
        <dbReference type="Proteomes" id="UP000066624"/>
    </source>
</evidence>
<protein>
    <submittedName>
        <fullName evidence="1">Uncharacterized protein</fullName>
    </submittedName>
</protein>
<organism evidence="1 2">
    <name type="scientific">Wenzhouxiangella marina</name>
    <dbReference type="NCBI Taxonomy" id="1579979"/>
    <lineage>
        <taxon>Bacteria</taxon>
        <taxon>Pseudomonadati</taxon>
        <taxon>Pseudomonadota</taxon>
        <taxon>Gammaproteobacteria</taxon>
        <taxon>Chromatiales</taxon>
        <taxon>Wenzhouxiangellaceae</taxon>
        <taxon>Wenzhouxiangella</taxon>
    </lineage>
</organism>
<reference evidence="1 2" key="1">
    <citation type="submission" date="2015-07" db="EMBL/GenBank/DDBJ databases">
        <authorList>
            <person name="Noorani M."/>
        </authorList>
    </citation>
    <scope>NUCLEOTIDE SEQUENCE [LARGE SCALE GENOMIC DNA]</scope>
    <source>
        <strain evidence="1 2">KCTC 42284</strain>
    </source>
</reference>
<gene>
    <name evidence="1" type="ORF">WM2015_791</name>
</gene>
<sequence length="199" mass="22772">MDCNAQLEELMIRYALRRRDVARLLGKPLNSAEGYSNSTVDRWLSGDNPVPEMALELLTMKLEGREERSDHWQCLIRQPLGYRDQRALEVDLAAVMAQIERGNLPRTGRTSRPEALQRAGYLLELIAQLGGPRFQPHREKLLKEAARLRARLGERRQSVPLRANEAVHSETMDDLARKWGLSRGADIRRFRQLALSGHV</sequence>
<dbReference type="STRING" id="1579979.WM2015_791"/>
<dbReference type="EMBL" id="CP012154">
    <property type="protein sequence ID" value="AKS41172.1"/>
    <property type="molecule type" value="Genomic_DNA"/>
</dbReference>
<dbReference type="AlphaFoldDB" id="A0A0K0XU58"/>
<name>A0A0K0XU58_9GAMM</name>
<proteinExistence type="predicted"/>
<dbReference type="KEGG" id="wma:WM2015_791"/>
<keyword evidence="2" id="KW-1185">Reference proteome</keyword>
<accession>A0A0K0XU58</accession>
<dbReference type="Proteomes" id="UP000066624">
    <property type="component" value="Chromosome"/>
</dbReference>